<comment type="caution">
    <text evidence="2">The sequence shown here is derived from an EMBL/GenBank/DDBJ whole genome shotgun (WGS) entry which is preliminary data.</text>
</comment>
<dbReference type="OrthoDB" id="165352at2759"/>
<evidence type="ECO:0000313" key="2">
    <source>
        <dbReference type="EMBL" id="KAB5588439.1"/>
    </source>
</evidence>
<dbReference type="Proteomes" id="UP000383932">
    <property type="component" value="Unassembled WGS sequence"/>
</dbReference>
<protein>
    <submittedName>
        <fullName evidence="2">Magnesium transport protein CorA</fullName>
    </submittedName>
</protein>
<gene>
    <name evidence="2" type="ORF">CTheo_8118</name>
</gene>
<keyword evidence="3" id="KW-1185">Reference proteome</keyword>
<evidence type="ECO:0000313" key="3">
    <source>
        <dbReference type="Proteomes" id="UP000383932"/>
    </source>
</evidence>
<organism evidence="2 3">
    <name type="scientific">Ceratobasidium theobromae</name>
    <dbReference type="NCBI Taxonomy" id="1582974"/>
    <lineage>
        <taxon>Eukaryota</taxon>
        <taxon>Fungi</taxon>
        <taxon>Dikarya</taxon>
        <taxon>Basidiomycota</taxon>
        <taxon>Agaricomycotina</taxon>
        <taxon>Agaricomycetes</taxon>
        <taxon>Cantharellales</taxon>
        <taxon>Ceratobasidiaceae</taxon>
        <taxon>Ceratobasidium</taxon>
    </lineage>
</organism>
<accession>A0A5N5Q9Y8</accession>
<proteinExistence type="predicted"/>
<evidence type="ECO:0000256" key="1">
    <source>
        <dbReference type="SAM" id="MobiDB-lite"/>
    </source>
</evidence>
<dbReference type="EMBL" id="SSOP01000454">
    <property type="protein sequence ID" value="KAB5588439.1"/>
    <property type="molecule type" value="Genomic_DNA"/>
</dbReference>
<dbReference type="AlphaFoldDB" id="A0A5N5Q9Y8"/>
<feature type="region of interest" description="Disordered" evidence="1">
    <location>
        <begin position="1"/>
        <end position="25"/>
    </location>
</feature>
<sequence length="84" mass="9171">MGALRGNSKLFPETSGARPRGSQIAAKRAKAANEKAIDELKKGYGRVYVDVASAWMFLLRDGISKDLADIIKNIYALGFTPRTL</sequence>
<reference evidence="2 3" key="1">
    <citation type="journal article" date="2019" name="Fungal Biol. Biotechnol.">
        <title>Draft genome sequence of fastidious pathogen Ceratobasidium theobromae, which causes vascular-streak dieback in Theobroma cacao.</title>
        <authorList>
            <person name="Ali S.S."/>
            <person name="Asman A."/>
            <person name="Shao J."/>
            <person name="Firmansyah A.P."/>
            <person name="Susilo A.W."/>
            <person name="Rosmana A."/>
            <person name="McMahon P."/>
            <person name="Junaid M."/>
            <person name="Guest D."/>
            <person name="Kheng T.Y."/>
            <person name="Meinhardt L.W."/>
            <person name="Bailey B.A."/>
        </authorList>
    </citation>
    <scope>NUCLEOTIDE SEQUENCE [LARGE SCALE GENOMIC DNA]</scope>
    <source>
        <strain evidence="2 3">CT2</strain>
    </source>
</reference>
<name>A0A5N5Q9Y8_9AGAM</name>